<comment type="subcellular location">
    <subcellularLocation>
        <location evidence="2">Cytoplasm</location>
    </subcellularLocation>
    <subcellularLocation>
        <location evidence="1">Nucleus</location>
    </subcellularLocation>
</comment>
<evidence type="ECO:0000256" key="1">
    <source>
        <dbReference type="ARBA" id="ARBA00004123"/>
    </source>
</evidence>
<evidence type="ECO:0000313" key="12">
    <source>
        <dbReference type="EMBL" id="KAK8760563.1"/>
    </source>
</evidence>
<dbReference type="SUPFAM" id="SSF54277">
    <property type="entry name" value="CAD &amp; PB1 domains"/>
    <property type="match status" value="1"/>
</dbReference>
<evidence type="ECO:0000256" key="8">
    <source>
        <dbReference type="PROSITE-ProRule" id="PRU00228"/>
    </source>
</evidence>
<dbReference type="CDD" id="cd14320">
    <property type="entry name" value="UBA_SQSTM"/>
    <property type="match status" value="1"/>
</dbReference>
<dbReference type="Pfam" id="PF00569">
    <property type="entry name" value="ZZ"/>
    <property type="match status" value="1"/>
</dbReference>
<dbReference type="GO" id="GO:0005634">
    <property type="term" value="C:nucleus"/>
    <property type="evidence" value="ECO:0007669"/>
    <property type="project" value="UniProtKB-SubCell"/>
</dbReference>
<gene>
    <name evidence="12" type="ORF">V5799_028171</name>
</gene>
<dbReference type="InterPro" id="IPR043145">
    <property type="entry name" value="Znf_ZZ_sf"/>
</dbReference>
<accession>A0AAQ4DDM3</accession>
<evidence type="ECO:0000256" key="5">
    <source>
        <dbReference type="ARBA" id="ARBA00022771"/>
    </source>
</evidence>
<dbReference type="PANTHER" id="PTHR15090">
    <property type="entry name" value="SEQUESTOSOME 1-RELATED"/>
    <property type="match status" value="1"/>
</dbReference>
<dbReference type="GO" id="GO:0007032">
    <property type="term" value="P:endosome organization"/>
    <property type="evidence" value="ECO:0007669"/>
    <property type="project" value="TreeGrafter"/>
</dbReference>
<dbReference type="Pfam" id="PF16577">
    <property type="entry name" value="UBA_5"/>
    <property type="match status" value="1"/>
</dbReference>
<dbReference type="Gene3D" id="3.10.20.90">
    <property type="entry name" value="Phosphatidylinositol 3-kinase Catalytic Subunit, Chain A, domain 1"/>
    <property type="match status" value="1"/>
</dbReference>
<evidence type="ECO:0000259" key="10">
    <source>
        <dbReference type="PROSITE" id="PS50135"/>
    </source>
</evidence>
<dbReference type="GO" id="GO:0000423">
    <property type="term" value="P:mitophagy"/>
    <property type="evidence" value="ECO:0007669"/>
    <property type="project" value="TreeGrafter"/>
</dbReference>
<name>A0AAQ4DDM3_AMBAM</name>
<keyword evidence="13" id="KW-1185">Reference proteome</keyword>
<dbReference type="SMART" id="SM00666">
    <property type="entry name" value="PB1"/>
    <property type="match status" value="1"/>
</dbReference>
<dbReference type="Gene3D" id="3.30.60.90">
    <property type="match status" value="1"/>
</dbReference>
<dbReference type="EMBL" id="JARKHS020032193">
    <property type="protein sequence ID" value="KAK8760563.1"/>
    <property type="molecule type" value="Genomic_DNA"/>
</dbReference>
<dbReference type="PROSITE" id="PS50135">
    <property type="entry name" value="ZF_ZZ_2"/>
    <property type="match status" value="1"/>
</dbReference>
<dbReference type="AlphaFoldDB" id="A0AAQ4DDM3"/>
<dbReference type="InterPro" id="IPR000433">
    <property type="entry name" value="Znf_ZZ"/>
</dbReference>
<sequence length="456" mass="49430">MDNRQSSFWTASATSSHPQVRLADPMAVTIKAYLRDPEGRGVEIRRFIIDGLRDFKTLYERIRAAFSLDSVQITLAWTDPEGDEIVMSSDAELAQAVQNMKDGLLRIFVDVISDRGPAPAASAINSEQKPETGASSSAAEESTKVHVGVLCDACDQEIRGVRYKCLQCEDYDLCGSCHGKKIHEEHDMLKLVNPGIRPLWSFPGWKRLWRHCGHHRRGGYRGAERGCPAQGRTRSPPHPRPDQRQQYQEILRGIGDTVANFLEPFGITVDVLNDMASNTTLEQPKKDSATEPMDTSHNQAGPSSAEQQAKAATPQTPMDGETQGAPASSSAPSAPSAGPFMTASDGSGGNTPQEDASRNSELVVDSDVAPSGWTLLNPMRDSVMEESGLPHPMSPQVVPAAPLLPAAPRADNPVDVALTQMLAMGFNNEGGWLRQLLEVKRADIGAVLESLHPSPK</sequence>
<feature type="region of interest" description="Disordered" evidence="9">
    <location>
        <begin position="119"/>
        <end position="140"/>
    </location>
</feature>
<dbReference type="Pfam" id="PF00564">
    <property type="entry name" value="PB1"/>
    <property type="match status" value="1"/>
</dbReference>
<proteinExistence type="predicted"/>
<dbReference type="Proteomes" id="UP001321473">
    <property type="component" value="Unassembled WGS sequence"/>
</dbReference>
<dbReference type="PROSITE" id="PS01357">
    <property type="entry name" value="ZF_ZZ_1"/>
    <property type="match status" value="1"/>
</dbReference>
<evidence type="ECO:0008006" key="14">
    <source>
        <dbReference type="Google" id="ProtNLM"/>
    </source>
</evidence>
<evidence type="ECO:0000256" key="7">
    <source>
        <dbReference type="ARBA" id="ARBA00023242"/>
    </source>
</evidence>
<evidence type="ECO:0000256" key="6">
    <source>
        <dbReference type="ARBA" id="ARBA00022833"/>
    </source>
</evidence>
<keyword evidence="4" id="KW-0479">Metal-binding</keyword>
<dbReference type="InterPro" id="IPR053793">
    <property type="entry name" value="PB1-like"/>
</dbReference>
<keyword evidence="6" id="KW-0862">Zinc</keyword>
<dbReference type="SMART" id="SM00291">
    <property type="entry name" value="ZnF_ZZ"/>
    <property type="match status" value="1"/>
</dbReference>
<feature type="domain" description="PB1" evidence="11">
    <location>
        <begin position="27"/>
        <end position="112"/>
    </location>
</feature>
<evidence type="ECO:0000256" key="4">
    <source>
        <dbReference type="ARBA" id="ARBA00022723"/>
    </source>
</evidence>
<dbReference type="GO" id="GO:0005080">
    <property type="term" value="F:protein kinase C binding"/>
    <property type="evidence" value="ECO:0007669"/>
    <property type="project" value="TreeGrafter"/>
</dbReference>
<dbReference type="InterPro" id="IPR052260">
    <property type="entry name" value="Autophagy_Rcpt_SigReg"/>
</dbReference>
<evidence type="ECO:0000256" key="3">
    <source>
        <dbReference type="ARBA" id="ARBA00022490"/>
    </source>
</evidence>
<dbReference type="SUPFAM" id="SSF57850">
    <property type="entry name" value="RING/U-box"/>
    <property type="match status" value="1"/>
</dbReference>
<evidence type="ECO:0000313" key="13">
    <source>
        <dbReference type="Proteomes" id="UP001321473"/>
    </source>
</evidence>
<dbReference type="GO" id="GO:0070013">
    <property type="term" value="C:intracellular organelle lumen"/>
    <property type="evidence" value="ECO:0007669"/>
    <property type="project" value="UniProtKB-ARBA"/>
</dbReference>
<dbReference type="InterPro" id="IPR033741">
    <property type="entry name" value="SQSTM_UBA"/>
</dbReference>
<feature type="region of interest" description="Disordered" evidence="9">
    <location>
        <begin position="282"/>
        <end position="365"/>
    </location>
</feature>
<keyword evidence="3" id="KW-0963">Cytoplasm</keyword>
<dbReference type="CDD" id="cd02340">
    <property type="entry name" value="ZZ_NBR1_like"/>
    <property type="match status" value="1"/>
</dbReference>
<dbReference type="GO" id="GO:0044753">
    <property type="term" value="C:amphisome"/>
    <property type="evidence" value="ECO:0007669"/>
    <property type="project" value="TreeGrafter"/>
</dbReference>
<keyword evidence="5 8" id="KW-0863">Zinc-finger</keyword>
<feature type="domain" description="ZZ-type" evidence="10">
    <location>
        <begin position="146"/>
        <end position="196"/>
    </location>
</feature>
<comment type="caution">
    <text evidence="12">The sequence shown here is derived from an EMBL/GenBank/DDBJ whole genome shotgun (WGS) entry which is preliminary data.</text>
</comment>
<dbReference type="InterPro" id="IPR009060">
    <property type="entry name" value="UBA-like_sf"/>
</dbReference>
<feature type="compositionally biased region" description="Polar residues" evidence="9">
    <location>
        <begin position="293"/>
        <end position="307"/>
    </location>
</feature>
<reference evidence="12 13" key="1">
    <citation type="journal article" date="2023" name="Arcadia Sci">
        <title>De novo assembly of a long-read Amblyomma americanum tick genome.</title>
        <authorList>
            <person name="Chou S."/>
            <person name="Poskanzer K.E."/>
            <person name="Rollins M."/>
            <person name="Thuy-Boun P.S."/>
        </authorList>
    </citation>
    <scope>NUCLEOTIDE SEQUENCE [LARGE SCALE GENOMIC DNA]</scope>
    <source>
        <strain evidence="12">F_SG_1</strain>
        <tissue evidence="12">Salivary glands</tissue>
    </source>
</reference>
<dbReference type="Gene3D" id="1.10.8.10">
    <property type="entry name" value="DNA helicase RuvA subunit, C-terminal domain"/>
    <property type="match status" value="1"/>
</dbReference>
<protein>
    <recommendedName>
        <fullName evidence="14">Sequestosome 1</fullName>
    </recommendedName>
</protein>
<dbReference type="GO" id="GO:0035973">
    <property type="term" value="P:aggrephagy"/>
    <property type="evidence" value="ECO:0007669"/>
    <property type="project" value="TreeGrafter"/>
</dbReference>
<dbReference type="FunFam" id="3.10.20.90:FF:000320">
    <property type="entry name" value="Predicted protein"/>
    <property type="match status" value="1"/>
</dbReference>
<evidence type="ECO:0000256" key="9">
    <source>
        <dbReference type="SAM" id="MobiDB-lite"/>
    </source>
</evidence>
<dbReference type="GO" id="GO:0016235">
    <property type="term" value="C:aggresome"/>
    <property type="evidence" value="ECO:0007669"/>
    <property type="project" value="TreeGrafter"/>
</dbReference>
<dbReference type="GO" id="GO:0070530">
    <property type="term" value="F:K63-linked polyubiquitin modification-dependent protein binding"/>
    <property type="evidence" value="ECO:0007669"/>
    <property type="project" value="TreeGrafter"/>
</dbReference>
<dbReference type="FunFam" id="3.30.60.90:FF:000007">
    <property type="entry name" value="Next to BRCA1 gene 1 protein"/>
    <property type="match status" value="1"/>
</dbReference>
<dbReference type="PROSITE" id="PS51745">
    <property type="entry name" value="PB1"/>
    <property type="match status" value="1"/>
</dbReference>
<dbReference type="GO" id="GO:0008270">
    <property type="term" value="F:zinc ion binding"/>
    <property type="evidence" value="ECO:0007669"/>
    <property type="project" value="UniProtKB-KW"/>
</dbReference>
<evidence type="ECO:0000259" key="11">
    <source>
        <dbReference type="PROSITE" id="PS51745"/>
    </source>
</evidence>
<feature type="region of interest" description="Disordered" evidence="9">
    <location>
        <begin position="217"/>
        <end position="244"/>
    </location>
</feature>
<evidence type="ECO:0000256" key="2">
    <source>
        <dbReference type="ARBA" id="ARBA00004496"/>
    </source>
</evidence>
<feature type="compositionally biased region" description="Low complexity" evidence="9">
    <location>
        <begin position="324"/>
        <end position="339"/>
    </location>
</feature>
<organism evidence="12 13">
    <name type="scientific">Amblyomma americanum</name>
    <name type="common">Lone star tick</name>
    <dbReference type="NCBI Taxonomy" id="6943"/>
    <lineage>
        <taxon>Eukaryota</taxon>
        <taxon>Metazoa</taxon>
        <taxon>Ecdysozoa</taxon>
        <taxon>Arthropoda</taxon>
        <taxon>Chelicerata</taxon>
        <taxon>Arachnida</taxon>
        <taxon>Acari</taxon>
        <taxon>Parasitiformes</taxon>
        <taxon>Ixodida</taxon>
        <taxon>Ixodoidea</taxon>
        <taxon>Ixodidae</taxon>
        <taxon>Amblyomminae</taxon>
        <taxon>Amblyomma</taxon>
    </lineage>
</organism>
<dbReference type="PANTHER" id="PTHR15090:SF0">
    <property type="entry name" value="SEQUESTOSOME-1"/>
    <property type="match status" value="1"/>
</dbReference>
<dbReference type="InterPro" id="IPR000270">
    <property type="entry name" value="PB1_dom"/>
</dbReference>
<dbReference type="SUPFAM" id="SSF46934">
    <property type="entry name" value="UBA-like"/>
    <property type="match status" value="1"/>
</dbReference>
<keyword evidence="7" id="KW-0539">Nucleus</keyword>